<sequence length="171" mass="18833">MTRLLILRHAEAASTSTSDLDRPLTRHGRHDANRIGVFLRTHHWIPRKAYVSTAMRARETFSELCTQLHAPPKVSYEPTLYNASLNKLEALLRTIPADLDCVLLIGHNPSIAELARALATDGPGVDLAHLRRGFPPAALAVIEFDSPFGSSGAMEKGHLVRFIMPDLLPKA</sequence>
<dbReference type="Pfam" id="PF00300">
    <property type="entry name" value="His_Phos_1"/>
    <property type="match status" value="1"/>
</dbReference>
<organism evidence="1 2">
    <name type="scientific">Beijerinckia indica subsp. indica (strain ATCC 9039 / DSM 1715 / NCIMB 8712)</name>
    <dbReference type="NCBI Taxonomy" id="395963"/>
    <lineage>
        <taxon>Bacteria</taxon>
        <taxon>Pseudomonadati</taxon>
        <taxon>Pseudomonadota</taxon>
        <taxon>Alphaproteobacteria</taxon>
        <taxon>Hyphomicrobiales</taxon>
        <taxon>Beijerinckiaceae</taxon>
        <taxon>Beijerinckia</taxon>
    </lineage>
</organism>
<evidence type="ECO:0000313" key="2">
    <source>
        <dbReference type="Proteomes" id="UP000001695"/>
    </source>
</evidence>
<dbReference type="PANTHER" id="PTHR47623">
    <property type="entry name" value="OS09G0287300 PROTEIN"/>
    <property type="match status" value="1"/>
</dbReference>
<dbReference type="InterPro" id="IPR029033">
    <property type="entry name" value="His_PPase_superfam"/>
</dbReference>
<dbReference type="SUPFAM" id="SSF53254">
    <property type="entry name" value="Phosphoglycerate mutase-like"/>
    <property type="match status" value="1"/>
</dbReference>
<reference evidence="1 2" key="2">
    <citation type="journal article" date="2010" name="J. Bacteriol.">
        <title>Complete genome sequence of Beijerinckia indica subsp. indica.</title>
        <authorList>
            <person name="Tamas I."/>
            <person name="Dedysh S.N."/>
            <person name="Liesack W."/>
            <person name="Stott M.B."/>
            <person name="Alam M."/>
            <person name="Murrell J.C."/>
            <person name="Dunfield P.F."/>
        </authorList>
    </citation>
    <scope>NUCLEOTIDE SEQUENCE [LARGE SCALE GENOMIC DNA]</scope>
    <source>
        <strain evidence="2">ATCC 9039 / DSM 1715 / NCIMB 8712</strain>
    </source>
</reference>
<protein>
    <submittedName>
        <fullName evidence="1">Putative phosphohistidine phosphatase, SixA</fullName>
    </submittedName>
</protein>
<dbReference type="OrthoDB" id="9810154at2"/>
<dbReference type="eggNOG" id="COG2062">
    <property type="taxonomic scope" value="Bacteria"/>
</dbReference>
<reference evidence="2" key="1">
    <citation type="submission" date="2008-03" db="EMBL/GenBank/DDBJ databases">
        <title>Complete sequence of chromosome of Beijerinckia indica subsp. indica ATCC 9039.</title>
        <authorList>
            <consortium name="US DOE Joint Genome Institute"/>
            <person name="Copeland A."/>
            <person name="Lucas S."/>
            <person name="Lapidus A."/>
            <person name="Glavina del Rio T."/>
            <person name="Dalin E."/>
            <person name="Tice H."/>
            <person name="Bruce D."/>
            <person name="Goodwin L."/>
            <person name="Pitluck S."/>
            <person name="LaButti K."/>
            <person name="Schmutz J."/>
            <person name="Larimer F."/>
            <person name="Land M."/>
            <person name="Hauser L."/>
            <person name="Kyrpides N."/>
            <person name="Mikhailova N."/>
            <person name="Dunfield P.F."/>
            <person name="Dedysh S.N."/>
            <person name="Liesack W."/>
            <person name="Saw J.H."/>
            <person name="Alam M."/>
            <person name="Chen Y."/>
            <person name="Murrell J.C."/>
            <person name="Richardson P."/>
        </authorList>
    </citation>
    <scope>NUCLEOTIDE SEQUENCE [LARGE SCALE GENOMIC DNA]</scope>
    <source>
        <strain evidence="2">ATCC 9039 / DSM 1715 / NCIMB 8712</strain>
    </source>
</reference>
<proteinExistence type="predicted"/>
<dbReference type="InterPro" id="IPR013078">
    <property type="entry name" value="His_Pase_superF_clade-1"/>
</dbReference>
<dbReference type="KEGG" id="bid:Bind_2408"/>
<dbReference type="SMART" id="SM00855">
    <property type="entry name" value="PGAM"/>
    <property type="match status" value="1"/>
</dbReference>
<dbReference type="EMBL" id="CP001016">
    <property type="protein sequence ID" value="ACB96019.1"/>
    <property type="molecule type" value="Genomic_DNA"/>
</dbReference>
<dbReference type="Proteomes" id="UP000001695">
    <property type="component" value="Chromosome"/>
</dbReference>
<gene>
    <name evidence="1" type="ordered locus">Bind_2408</name>
</gene>
<dbReference type="RefSeq" id="WP_012385372.1">
    <property type="nucleotide sequence ID" value="NC_010581.1"/>
</dbReference>
<evidence type="ECO:0000313" key="1">
    <source>
        <dbReference type="EMBL" id="ACB96019.1"/>
    </source>
</evidence>
<dbReference type="AlphaFoldDB" id="B2IHX6"/>
<dbReference type="PANTHER" id="PTHR47623:SF1">
    <property type="entry name" value="OS09G0287300 PROTEIN"/>
    <property type="match status" value="1"/>
</dbReference>
<dbReference type="STRING" id="395963.Bind_2408"/>
<dbReference type="Gene3D" id="3.40.50.1240">
    <property type="entry name" value="Phosphoglycerate mutase-like"/>
    <property type="match status" value="1"/>
</dbReference>
<dbReference type="CDD" id="cd07067">
    <property type="entry name" value="HP_PGM_like"/>
    <property type="match status" value="1"/>
</dbReference>
<keyword evidence="2" id="KW-1185">Reference proteome</keyword>
<dbReference type="HOGENOM" id="CLU_084603_2_3_5"/>
<accession>B2IHX6</accession>
<name>B2IHX6_BEII9</name>